<reference evidence="2" key="1">
    <citation type="submission" date="2020-11" db="EMBL/GenBank/DDBJ databases">
        <authorList>
            <consortium name="DOE Joint Genome Institute"/>
            <person name="Ahrendt S."/>
            <person name="Riley R."/>
            <person name="Andreopoulos W."/>
            <person name="Labutti K."/>
            <person name="Pangilinan J."/>
            <person name="Ruiz-Duenas F.J."/>
            <person name="Barrasa J.M."/>
            <person name="Sanchez-Garcia M."/>
            <person name="Camarero S."/>
            <person name="Miyauchi S."/>
            <person name="Serrano A."/>
            <person name="Linde D."/>
            <person name="Babiker R."/>
            <person name="Drula E."/>
            <person name="Ayuso-Fernandez I."/>
            <person name="Pacheco R."/>
            <person name="Padilla G."/>
            <person name="Ferreira P."/>
            <person name="Barriuso J."/>
            <person name="Kellner H."/>
            <person name="Castanera R."/>
            <person name="Alfaro M."/>
            <person name="Ramirez L."/>
            <person name="Pisabarro A.G."/>
            <person name="Kuo A."/>
            <person name="Tritt A."/>
            <person name="Lipzen A."/>
            <person name="He G."/>
            <person name="Yan M."/>
            <person name="Ng V."/>
            <person name="Cullen D."/>
            <person name="Martin F."/>
            <person name="Rosso M.-N."/>
            <person name="Henrissat B."/>
            <person name="Hibbett D."/>
            <person name="Martinez A.T."/>
            <person name="Grigoriev I.V."/>
        </authorList>
    </citation>
    <scope>NUCLEOTIDE SEQUENCE</scope>
    <source>
        <strain evidence="2">CIRM-BRFM 674</strain>
    </source>
</reference>
<dbReference type="AlphaFoldDB" id="A0A9P5YMS8"/>
<feature type="compositionally biased region" description="Basic and acidic residues" evidence="1">
    <location>
        <begin position="1"/>
        <end position="22"/>
    </location>
</feature>
<protein>
    <submittedName>
        <fullName evidence="2">Uncharacterized protein</fullName>
    </submittedName>
</protein>
<evidence type="ECO:0000313" key="3">
    <source>
        <dbReference type="Proteomes" id="UP000807469"/>
    </source>
</evidence>
<name>A0A9P5YMS8_9AGAR</name>
<gene>
    <name evidence="2" type="ORF">BDN70DRAFT_938026</name>
</gene>
<evidence type="ECO:0000313" key="2">
    <source>
        <dbReference type="EMBL" id="KAF9472652.1"/>
    </source>
</evidence>
<proteinExistence type="predicted"/>
<dbReference type="EMBL" id="MU155512">
    <property type="protein sequence ID" value="KAF9472652.1"/>
    <property type="molecule type" value="Genomic_DNA"/>
</dbReference>
<organism evidence="2 3">
    <name type="scientific">Pholiota conissans</name>
    <dbReference type="NCBI Taxonomy" id="109636"/>
    <lineage>
        <taxon>Eukaryota</taxon>
        <taxon>Fungi</taxon>
        <taxon>Dikarya</taxon>
        <taxon>Basidiomycota</taxon>
        <taxon>Agaricomycotina</taxon>
        <taxon>Agaricomycetes</taxon>
        <taxon>Agaricomycetidae</taxon>
        <taxon>Agaricales</taxon>
        <taxon>Agaricineae</taxon>
        <taxon>Strophariaceae</taxon>
        <taxon>Pholiota</taxon>
    </lineage>
</organism>
<dbReference type="Proteomes" id="UP000807469">
    <property type="component" value="Unassembled WGS sequence"/>
</dbReference>
<keyword evidence="3" id="KW-1185">Reference proteome</keyword>
<feature type="region of interest" description="Disordered" evidence="1">
    <location>
        <begin position="1"/>
        <end position="23"/>
    </location>
</feature>
<sequence length="119" mass="13214">MARTQELEDALRSTKSELDSKAQSDLQDALAVRKDVEEQFLSPCEHISLSTPPTLNHIARSLARRIFQQKFGSMAGGYGTPFYHARSIMRSKDFILHCAVQRNSTTISPLNPLALAVSP</sequence>
<comment type="caution">
    <text evidence="2">The sequence shown here is derived from an EMBL/GenBank/DDBJ whole genome shotgun (WGS) entry which is preliminary data.</text>
</comment>
<evidence type="ECO:0000256" key="1">
    <source>
        <dbReference type="SAM" id="MobiDB-lite"/>
    </source>
</evidence>
<accession>A0A9P5YMS8</accession>